<comment type="similarity">
    <text evidence="3 7">Belongs to the IspD/TarI cytidylyltransferase family. IspD subfamily.</text>
</comment>
<evidence type="ECO:0000256" key="7">
    <source>
        <dbReference type="HAMAP-Rule" id="MF_00108"/>
    </source>
</evidence>
<dbReference type="GO" id="GO:0050518">
    <property type="term" value="F:2-C-methyl-D-erythritol 4-phosphate cytidylyltransferase activity"/>
    <property type="evidence" value="ECO:0007669"/>
    <property type="project" value="UniProtKB-UniRule"/>
</dbReference>
<sequence>MTVACILVAAGRGERLGGDRPKAFAELAGRPLVEYALRALARSRAHDVVAVVPAGLENDPALDGATRVVAGGATRQESVLLGLRALPGSVDVVLVHDAARCLAPPELFDAVVDAVAARHDAVVPGLAVVDTVKQVDDGGRVIATPDREALRAVQTPQGFRRSVLERAHAAAGPASAGSADPPASDDAGLVERLGLPVYVVPGHPDAFKITQPMDLLLAEAVLAAKAAL</sequence>
<dbReference type="EMBL" id="SMKZ01000014">
    <property type="protein sequence ID" value="TDE10429.1"/>
    <property type="molecule type" value="Genomic_DNA"/>
</dbReference>
<dbReference type="PROSITE" id="PS01295">
    <property type="entry name" value="ISPD"/>
    <property type="match status" value="1"/>
</dbReference>
<dbReference type="Pfam" id="PF01128">
    <property type="entry name" value="IspD"/>
    <property type="match status" value="1"/>
</dbReference>
<dbReference type="InterPro" id="IPR050088">
    <property type="entry name" value="IspD/TarI_cytidylyltransf_bact"/>
</dbReference>
<dbReference type="HAMAP" id="MF_00108">
    <property type="entry name" value="IspD"/>
    <property type="match status" value="1"/>
</dbReference>
<dbReference type="SUPFAM" id="SSF53448">
    <property type="entry name" value="Nucleotide-diphospho-sugar transferases"/>
    <property type="match status" value="1"/>
</dbReference>
<dbReference type="UniPathway" id="UPA00056">
    <property type="reaction ID" value="UER00093"/>
</dbReference>
<dbReference type="NCBIfam" id="TIGR00453">
    <property type="entry name" value="ispD"/>
    <property type="match status" value="1"/>
</dbReference>
<comment type="caution">
    <text evidence="8">The sequence shown here is derived from an EMBL/GenBank/DDBJ whole genome shotgun (WGS) entry which is preliminary data.</text>
</comment>
<comment type="function">
    <text evidence="7">Catalyzes the formation of 4-diphosphocytidyl-2-C-methyl-D-erythritol from CTP and 2-C-methyl-D-erythritol 4-phosphate (MEP).</text>
</comment>
<dbReference type="GO" id="GO:0019288">
    <property type="term" value="P:isopentenyl diphosphate biosynthetic process, methylerythritol 4-phosphate pathway"/>
    <property type="evidence" value="ECO:0007669"/>
    <property type="project" value="UniProtKB-UniRule"/>
</dbReference>
<dbReference type="InterPro" id="IPR001228">
    <property type="entry name" value="IspD"/>
</dbReference>
<feature type="site" description="Positions MEP for the nucleophilic attack" evidence="7">
    <location>
        <position position="208"/>
    </location>
</feature>
<dbReference type="OrthoDB" id="9802561at2"/>
<dbReference type="InterPro" id="IPR029044">
    <property type="entry name" value="Nucleotide-diphossugar_trans"/>
</dbReference>
<dbReference type="Proteomes" id="UP000294739">
    <property type="component" value="Unassembled WGS sequence"/>
</dbReference>
<feature type="site" description="Transition state stabilizer" evidence="7">
    <location>
        <position position="22"/>
    </location>
</feature>
<reference evidence="8 9" key="1">
    <citation type="submission" date="2019-03" db="EMBL/GenBank/DDBJ databases">
        <title>Draft genome sequences of novel Actinobacteria.</title>
        <authorList>
            <person name="Sahin N."/>
            <person name="Ay H."/>
            <person name="Saygin H."/>
        </authorList>
    </citation>
    <scope>NUCLEOTIDE SEQUENCE [LARGE SCALE GENOMIC DNA]</scope>
    <source>
        <strain evidence="8 9">5K138</strain>
    </source>
</reference>
<evidence type="ECO:0000256" key="2">
    <source>
        <dbReference type="ARBA" id="ARBA00004787"/>
    </source>
</evidence>
<dbReference type="InterPro" id="IPR034683">
    <property type="entry name" value="IspD/TarI"/>
</dbReference>
<evidence type="ECO:0000256" key="1">
    <source>
        <dbReference type="ARBA" id="ARBA00001282"/>
    </source>
</evidence>
<evidence type="ECO:0000256" key="6">
    <source>
        <dbReference type="ARBA" id="ARBA00023229"/>
    </source>
</evidence>
<dbReference type="PANTHER" id="PTHR32125:SF4">
    <property type="entry name" value="2-C-METHYL-D-ERYTHRITOL 4-PHOSPHATE CYTIDYLYLTRANSFERASE, CHLOROPLASTIC"/>
    <property type="match status" value="1"/>
</dbReference>
<evidence type="ECO:0000256" key="5">
    <source>
        <dbReference type="ARBA" id="ARBA00022695"/>
    </source>
</evidence>
<evidence type="ECO:0000256" key="3">
    <source>
        <dbReference type="ARBA" id="ARBA00009789"/>
    </source>
</evidence>
<dbReference type="InParanoid" id="A0A4R5DA30"/>
<keyword evidence="9" id="KW-1185">Reference proteome</keyword>
<accession>A0A4R5DA30</accession>
<feature type="site" description="Positions MEP for the nucleophilic attack" evidence="7">
    <location>
        <position position="147"/>
    </location>
</feature>
<dbReference type="FunCoup" id="A0A4R5DA30">
    <property type="interactions" value="225"/>
</dbReference>
<dbReference type="PANTHER" id="PTHR32125">
    <property type="entry name" value="2-C-METHYL-D-ERYTHRITOL 4-PHOSPHATE CYTIDYLYLTRANSFERASE, CHLOROPLASTIC"/>
    <property type="match status" value="1"/>
</dbReference>
<evidence type="ECO:0000313" key="8">
    <source>
        <dbReference type="EMBL" id="TDE10429.1"/>
    </source>
</evidence>
<dbReference type="EC" id="2.7.7.60" evidence="7"/>
<proteinExistence type="inferred from homology"/>
<feature type="site" description="Transition state stabilizer" evidence="7">
    <location>
        <position position="15"/>
    </location>
</feature>
<dbReference type="RefSeq" id="WP_131894731.1">
    <property type="nucleotide sequence ID" value="NZ_SMKZ01000014.1"/>
</dbReference>
<dbReference type="InterPro" id="IPR018294">
    <property type="entry name" value="ISPD_synthase_CS"/>
</dbReference>
<keyword evidence="5 7" id="KW-0548">Nucleotidyltransferase</keyword>
<name>A0A4R5DA30_9ACTN</name>
<protein>
    <recommendedName>
        <fullName evidence="7">2-C-methyl-D-erythritol 4-phosphate cytidylyltransferase</fullName>
        <ecNumber evidence="7">2.7.7.60</ecNumber>
    </recommendedName>
    <alternativeName>
        <fullName evidence="7">4-diphosphocytidyl-2C-methyl-D-erythritol synthase</fullName>
    </alternativeName>
    <alternativeName>
        <fullName evidence="7">MEP cytidylyltransferase</fullName>
        <shortName evidence="7">MCT</shortName>
    </alternativeName>
</protein>
<dbReference type="Gene3D" id="3.90.550.10">
    <property type="entry name" value="Spore Coat Polysaccharide Biosynthesis Protein SpsA, Chain A"/>
    <property type="match status" value="1"/>
</dbReference>
<keyword evidence="6 7" id="KW-0414">Isoprene biosynthesis</keyword>
<organism evidence="8 9">
    <name type="scientific">Jiangella asiatica</name>
    <dbReference type="NCBI Taxonomy" id="2530372"/>
    <lineage>
        <taxon>Bacteria</taxon>
        <taxon>Bacillati</taxon>
        <taxon>Actinomycetota</taxon>
        <taxon>Actinomycetes</taxon>
        <taxon>Jiangellales</taxon>
        <taxon>Jiangellaceae</taxon>
        <taxon>Jiangella</taxon>
    </lineage>
</organism>
<dbReference type="FunFam" id="3.90.550.10:FF:000003">
    <property type="entry name" value="2-C-methyl-D-erythritol 4-phosphate cytidylyltransferase"/>
    <property type="match status" value="1"/>
</dbReference>
<dbReference type="AlphaFoldDB" id="A0A4R5DA30"/>
<gene>
    <name evidence="7" type="primary">ispD</name>
    <name evidence="8" type="ORF">E1269_12125</name>
</gene>
<dbReference type="CDD" id="cd02516">
    <property type="entry name" value="CDP-ME_synthetase"/>
    <property type="match status" value="1"/>
</dbReference>
<evidence type="ECO:0000256" key="4">
    <source>
        <dbReference type="ARBA" id="ARBA00022679"/>
    </source>
</evidence>
<keyword evidence="4 7" id="KW-0808">Transferase</keyword>
<evidence type="ECO:0000313" key="9">
    <source>
        <dbReference type="Proteomes" id="UP000294739"/>
    </source>
</evidence>
<comment type="pathway">
    <text evidence="2 7">Isoprenoid biosynthesis; isopentenyl diphosphate biosynthesis via DXP pathway; isopentenyl diphosphate from 1-deoxy-D-xylulose 5-phosphate: step 2/6.</text>
</comment>
<comment type="catalytic activity">
    <reaction evidence="1 7">
        <text>2-C-methyl-D-erythritol 4-phosphate + CTP + H(+) = 4-CDP-2-C-methyl-D-erythritol + diphosphate</text>
        <dbReference type="Rhea" id="RHEA:13429"/>
        <dbReference type="ChEBI" id="CHEBI:15378"/>
        <dbReference type="ChEBI" id="CHEBI:33019"/>
        <dbReference type="ChEBI" id="CHEBI:37563"/>
        <dbReference type="ChEBI" id="CHEBI:57823"/>
        <dbReference type="ChEBI" id="CHEBI:58262"/>
        <dbReference type="EC" id="2.7.7.60"/>
    </reaction>
</comment>